<reference evidence="1 2" key="1">
    <citation type="journal article" date="2014" name="Int. J. Syst. Evol. Microbiol.">
        <title>Methanobacterium paludis sp. nov. and a novel strain of Methanobacterium lacus isolated from northern peatlands.</title>
        <authorList>
            <person name="Cadillo-Quiroz H."/>
            <person name="Brauer S.L."/>
            <person name="Goodson N."/>
            <person name="Yavitt J.B."/>
            <person name="Zinder S.H."/>
        </authorList>
    </citation>
    <scope>NUCLEOTIDE SEQUENCE [LARGE SCALE GENOMIC DNA]</scope>
    <source>
        <strain evidence="2">DSM 25820 / JCM 18151 / SWAN1</strain>
    </source>
</reference>
<proteinExistence type="predicted"/>
<organism evidence="1 2">
    <name type="scientific">Methanobacterium paludis (strain DSM 25820 / JCM 18151 / SWAN1)</name>
    <dbReference type="NCBI Taxonomy" id="868131"/>
    <lineage>
        <taxon>Archaea</taxon>
        <taxon>Methanobacteriati</taxon>
        <taxon>Methanobacteriota</taxon>
        <taxon>Methanomada group</taxon>
        <taxon>Methanobacteria</taxon>
        <taxon>Methanobacteriales</taxon>
        <taxon>Methanobacteriaceae</taxon>
        <taxon>Methanobacterium</taxon>
    </lineage>
</organism>
<dbReference type="GeneID" id="10668488"/>
<protein>
    <recommendedName>
        <fullName evidence="3">Lipoprotein</fullName>
    </recommendedName>
</protein>
<sequence>MDDKEKDLETIGNKKYNELKKEYPGISSVSATNTSTFKVYGATNNLLKLKKDGLKKELKPSLESDGDGTPYLLLK</sequence>
<dbReference type="KEGG" id="mew:MSWAN_0986"/>
<evidence type="ECO:0008006" key="3">
    <source>
        <dbReference type="Google" id="ProtNLM"/>
    </source>
</evidence>
<accession>F6D370</accession>
<dbReference type="HOGENOM" id="CLU_2662400_0_0_2"/>
<dbReference type="EMBL" id="CP002772">
    <property type="protein sequence ID" value="AEG18010.1"/>
    <property type="molecule type" value="Genomic_DNA"/>
</dbReference>
<name>F6D370_METPW</name>
<gene>
    <name evidence="1" type="ordered locus">MSWAN_0986</name>
</gene>
<dbReference type="RefSeq" id="WP_013825512.1">
    <property type="nucleotide sequence ID" value="NC_015574.1"/>
</dbReference>
<dbReference type="AlphaFoldDB" id="F6D370"/>
<evidence type="ECO:0000313" key="1">
    <source>
        <dbReference type="EMBL" id="AEG18010.1"/>
    </source>
</evidence>
<evidence type="ECO:0000313" key="2">
    <source>
        <dbReference type="Proteomes" id="UP000009231"/>
    </source>
</evidence>
<keyword evidence="2" id="KW-1185">Reference proteome</keyword>
<dbReference type="Proteomes" id="UP000009231">
    <property type="component" value="Chromosome"/>
</dbReference>